<reference evidence="1 2" key="1">
    <citation type="journal article" date="2023" name="G3 (Bethesda)">
        <title>A chromosome-length genome assembly and annotation of blackberry (Rubus argutus, cv. 'Hillquist').</title>
        <authorList>
            <person name="Bruna T."/>
            <person name="Aryal R."/>
            <person name="Dudchenko O."/>
            <person name="Sargent D.J."/>
            <person name="Mead D."/>
            <person name="Buti M."/>
            <person name="Cavallini A."/>
            <person name="Hytonen T."/>
            <person name="Andres J."/>
            <person name="Pham M."/>
            <person name="Weisz D."/>
            <person name="Mascagni F."/>
            <person name="Usai G."/>
            <person name="Natali L."/>
            <person name="Bassil N."/>
            <person name="Fernandez G.E."/>
            <person name="Lomsadze A."/>
            <person name="Armour M."/>
            <person name="Olukolu B."/>
            <person name="Poorten T."/>
            <person name="Britton C."/>
            <person name="Davik J."/>
            <person name="Ashrafi H."/>
            <person name="Aiden E.L."/>
            <person name="Borodovsky M."/>
            <person name="Worthington M."/>
        </authorList>
    </citation>
    <scope>NUCLEOTIDE SEQUENCE [LARGE SCALE GENOMIC DNA]</scope>
    <source>
        <strain evidence="1">PI 553951</strain>
    </source>
</reference>
<sequence>MDEHGSFVEAGLIAHGVEEDWASSFGRFSLCPGAAELKGSGEVSGGAATWNKLMTACCFDFVDLGMVVMVAMGKGLVIL</sequence>
<proteinExistence type="predicted"/>
<dbReference type="Proteomes" id="UP001457282">
    <property type="component" value="Unassembled WGS sequence"/>
</dbReference>
<keyword evidence="2" id="KW-1185">Reference proteome</keyword>
<evidence type="ECO:0000313" key="1">
    <source>
        <dbReference type="EMBL" id="KAK9934267.1"/>
    </source>
</evidence>
<dbReference type="AlphaFoldDB" id="A0AAW1XCL7"/>
<dbReference type="EMBL" id="JBEDUW010000004">
    <property type="protein sequence ID" value="KAK9934267.1"/>
    <property type="molecule type" value="Genomic_DNA"/>
</dbReference>
<comment type="caution">
    <text evidence="1">The sequence shown here is derived from an EMBL/GenBank/DDBJ whole genome shotgun (WGS) entry which is preliminary data.</text>
</comment>
<organism evidence="1 2">
    <name type="scientific">Rubus argutus</name>
    <name type="common">Southern blackberry</name>
    <dbReference type="NCBI Taxonomy" id="59490"/>
    <lineage>
        <taxon>Eukaryota</taxon>
        <taxon>Viridiplantae</taxon>
        <taxon>Streptophyta</taxon>
        <taxon>Embryophyta</taxon>
        <taxon>Tracheophyta</taxon>
        <taxon>Spermatophyta</taxon>
        <taxon>Magnoliopsida</taxon>
        <taxon>eudicotyledons</taxon>
        <taxon>Gunneridae</taxon>
        <taxon>Pentapetalae</taxon>
        <taxon>rosids</taxon>
        <taxon>fabids</taxon>
        <taxon>Rosales</taxon>
        <taxon>Rosaceae</taxon>
        <taxon>Rosoideae</taxon>
        <taxon>Rosoideae incertae sedis</taxon>
        <taxon>Rubus</taxon>
    </lineage>
</organism>
<gene>
    <name evidence="1" type="ORF">M0R45_021417</name>
</gene>
<evidence type="ECO:0000313" key="2">
    <source>
        <dbReference type="Proteomes" id="UP001457282"/>
    </source>
</evidence>
<accession>A0AAW1XCL7</accession>
<name>A0AAW1XCL7_RUBAR</name>
<protein>
    <submittedName>
        <fullName evidence="1">Uncharacterized protein</fullName>
    </submittedName>
</protein>